<dbReference type="GO" id="GO:0044666">
    <property type="term" value="C:MLL3/4 complex"/>
    <property type="evidence" value="ECO:0007669"/>
    <property type="project" value="TreeGrafter"/>
</dbReference>
<protein>
    <recommendedName>
        <fullName evidence="6">BRCT domain-containing protein</fullName>
    </recommendedName>
</protein>
<dbReference type="STRING" id="667725.A0A0L0F3E4"/>
<evidence type="ECO:0000313" key="5">
    <source>
        <dbReference type="Proteomes" id="UP000054560"/>
    </source>
</evidence>
<dbReference type="InterPro" id="IPR036420">
    <property type="entry name" value="BRCT_dom_sf"/>
</dbReference>
<evidence type="ECO:0000313" key="4">
    <source>
        <dbReference type="EMBL" id="KNC71255.1"/>
    </source>
</evidence>
<dbReference type="OrthoDB" id="342264at2759"/>
<evidence type="ECO:0000256" key="1">
    <source>
        <dbReference type="ARBA" id="ARBA00004123"/>
    </source>
</evidence>
<dbReference type="RefSeq" id="XP_014145157.1">
    <property type="nucleotide sequence ID" value="XM_014289682.1"/>
</dbReference>
<accession>A0A0L0F3E4</accession>
<name>A0A0L0F3E4_9EUKA</name>
<sequence>VARTIKLLVGLSVCKHVVTPKWLEDSGNAGYFKDEAEYATQDPINERKYGFSLSASLQKASTRKV</sequence>
<proteinExistence type="predicted"/>
<evidence type="ECO:0000256" key="2">
    <source>
        <dbReference type="ARBA" id="ARBA00022763"/>
    </source>
</evidence>
<dbReference type="AlphaFoldDB" id="A0A0L0F3E4"/>
<dbReference type="SUPFAM" id="SSF52113">
    <property type="entry name" value="BRCT domain"/>
    <property type="match status" value="1"/>
</dbReference>
<dbReference type="PANTHER" id="PTHR23196:SF1">
    <property type="entry name" value="PAX-INTERACTING PROTEIN 1"/>
    <property type="match status" value="1"/>
</dbReference>
<gene>
    <name evidence="4" type="ORF">SARC_16209</name>
</gene>
<dbReference type="GO" id="GO:0006974">
    <property type="term" value="P:DNA damage response"/>
    <property type="evidence" value="ECO:0007669"/>
    <property type="project" value="UniProtKB-KW"/>
</dbReference>
<dbReference type="Proteomes" id="UP000054560">
    <property type="component" value="Unassembled WGS sequence"/>
</dbReference>
<reference evidence="4 5" key="1">
    <citation type="submission" date="2011-02" db="EMBL/GenBank/DDBJ databases">
        <title>The Genome Sequence of Sphaeroforma arctica JP610.</title>
        <authorList>
            <consortium name="The Broad Institute Genome Sequencing Platform"/>
            <person name="Russ C."/>
            <person name="Cuomo C."/>
            <person name="Young S.K."/>
            <person name="Zeng Q."/>
            <person name="Gargeya S."/>
            <person name="Alvarado L."/>
            <person name="Berlin A."/>
            <person name="Chapman S.B."/>
            <person name="Chen Z."/>
            <person name="Freedman E."/>
            <person name="Gellesch M."/>
            <person name="Goldberg J."/>
            <person name="Griggs A."/>
            <person name="Gujja S."/>
            <person name="Heilman E."/>
            <person name="Heiman D."/>
            <person name="Howarth C."/>
            <person name="Mehta T."/>
            <person name="Neiman D."/>
            <person name="Pearson M."/>
            <person name="Roberts A."/>
            <person name="Saif S."/>
            <person name="Shea T."/>
            <person name="Shenoy N."/>
            <person name="Sisk P."/>
            <person name="Stolte C."/>
            <person name="Sykes S."/>
            <person name="White J."/>
            <person name="Yandava C."/>
            <person name="Burger G."/>
            <person name="Gray M.W."/>
            <person name="Holland P.W.H."/>
            <person name="King N."/>
            <person name="Lang F.B.F."/>
            <person name="Roger A.J."/>
            <person name="Ruiz-Trillo I."/>
            <person name="Haas B."/>
            <person name="Nusbaum C."/>
            <person name="Birren B."/>
        </authorList>
    </citation>
    <scope>NUCLEOTIDE SEQUENCE [LARGE SCALE GENOMIC DNA]</scope>
    <source>
        <strain evidence="4 5">JP610</strain>
    </source>
</reference>
<dbReference type="PANTHER" id="PTHR23196">
    <property type="entry name" value="PAX TRANSCRIPTION ACTIVATION DOMAIN INTERACTING PROTEIN"/>
    <property type="match status" value="1"/>
</dbReference>
<evidence type="ECO:0000256" key="3">
    <source>
        <dbReference type="ARBA" id="ARBA00023242"/>
    </source>
</evidence>
<keyword evidence="3" id="KW-0539">Nucleus</keyword>
<dbReference type="InterPro" id="IPR051579">
    <property type="entry name" value="DDR_Transcriptional_Reg"/>
</dbReference>
<comment type="subcellular location">
    <subcellularLocation>
        <location evidence="1">Nucleus</location>
    </subcellularLocation>
</comment>
<feature type="non-terminal residue" evidence="4">
    <location>
        <position position="1"/>
    </location>
</feature>
<dbReference type="EMBL" id="KQ249175">
    <property type="protein sequence ID" value="KNC71255.1"/>
    <property type="molecule type" value="Genomic_DNA"/>
</dbReference>
<keyword evidence="2" id="KW-0227">DNA damage</keyword>
<dbReference type="Gene3D" id="3.40.50.10190">
    <property type="entry name" value="BRCT domain"/>
    <property type="match status" value="1"/>
</dbReference>
<organism evidence="4 5">
    <name type="scientific">Sphaeroforma arctica JP610</name>
    <dbReference type="NCBI Taxonomy" id="667725"/>
    <lineage>
        <taxon>Eukaryota</taxon>
        <taxon>Ichthyosporea</taxon>
        <taxon>Ichthyophonida</taxon>
        <taxon>Sphaeroforma</taxon>
    </lineage>
</organism>
<dbReference type="GeneID" id="25916713"/>
<keyword evidence="5" id="KW-1185">Reference proteome</keyword>
<evidence type="ECO:0008006" key="6">
    <source>
        <dbReference type="Google" id="ProtNLM"/>
    </source>
</evidence>